<dbReference type="AlphaFoldDB" id="A0A3N4QN45"/>
<dbReference type="EMBL" id="RPDH01000001">
    <property type="protein sequence ID" value="RPE13124.1"/>
    <property type="molecule type" value="Genomic_DNA"/>
</dbReference>
<dbReference type="Proteomes" id="UP000278351">
    <property type="component" value="Unassembled WGS sequence"/>
</dbReference>
<comment type="caution">
    <text evidence="1">The sequence shown here is derived from an EMBL/GenBank/DDBJ whole genome shotgun (WGS) entry which is preliminary data.</text>
</comment>
<name>A0A3N4QN45_9BACT</name>
<dbReference type="OrthoDB" id="796548at2"/>
<proteinExistence type="predicted"/>
<sequence>MEPIAKRLSCFLQHKNMTASAFSRRLNYNSCEKVARLFRIQGAKPSVDIIKDIAQQFEELNIRWLLTGDGEMLDPDKMPQQEADWAIAQPAT</sequence>
<organism evidence="1 2">
    <name type="scientific">Chitinophaga lutea</name>
    <dbReference type="NCBI Taxonomy" id="2488634"/>
    <lineage>
        <taxon>Bacteria</taxon>
        <taxon>Pseudomonadati</taxon>
        <taxon>Bacteroidota</taxon>
        <taxon>Chitinophagia</taxon>
        <taxon>Chitinophagales</taxon>
        <taxon>Chitinophagaceae</taxon>
        <taxon>Chitinophaga</taxon>
    </lineage>
</organism>
<keyword evidence="2" id="KW-1185">Reference proteome</keyword>
<gene>
    <name evidence="1" type="ORF">EGT74_06210</name>
</gene>
<accession>A0A3N4QN45</accession>
<protein>
    <recommendedName>
        <fullName evidence="3">XRE family transcriptional regulator</fullName>
    </recommendedName>
</protein>
<evidence type="ECO:0000313" key="1">
    <source>
        <dbReference type="EMBL" id="RPE13124.1"/>
    </source>
</evidence>
<dbReference type="RefSeq" id="WP_123845640.1">
    <property type="nucleotide sequence ID" value="NZ_RPDH01000001.1"/>
</dbReference>
<reference evidence="1 2" key="1">
    <citation type="submission" date="2018-11" db="EMBL/GenBank/DDBJ databases">
        <title>Chitinophaga lutea sp.nov., isolate from arsenic contaminated soil.</title>
        <authorList>
            <person name="Zong Y."/>
        </authorList>
    </citation>
    <scope>NUCLEOTIDE SEQUENCE [LARGE SCALE GENOMIC DNA]</scope>
    <source>
        <strain evidence="1 2">ZY74</strain>
    </source>
</reference>
<evidence type="ECO:0008006" key="3">
    <source>
        <dbReference type="Google" id="ProtNLM"/>
    </source>
</evidence>
<evidence type="ECO:0000313" key="2">
    <source>
        <dbReference type="Proteomes" id="UP000278351"/>
    </source>
</evidence>